<dbReference type="Pfam" id="PF13646">
    <property type="entry name" value="HEAT_2"/>
    <property type="match status" value="1"/>
</dbReference>
<accession>A0A897N4E7</accession>
<sequence length="420" mass="45498">MSNGDEPDDGEAALTDLEDFESRLDSVTESLEAAETEADLDDVEATLDATAEALEAADLPEPDDEDEDDPGAELQDRLEDLREDLDAQRGPYLEDVTDDLESVVSTVEGTRWTETGSAELDDAVAGFLKEIGDEIDATVKDGESAERLDAAVEALSELALDPDEDAETIEALLTAVDGLEEGVEAAQSWDDLTVREQLEAEGFYEVLTSQRRKDYPPEWSAVKLYEKRYQHDRSDEEAIEMILLALEKLPGGKDHFMEENVLESLARIAPPEALEDVLPMAGKRNEKAIRVVGKIGDPEALDTLLDFIDGDGDRSLQLETLRAVGAIGSDEATQTVANRLAAEDAEIRSAAARALGRIGDTRAVEPLSDVLADDSEESVRASAAWALVQIGTERAFEAIETNADGSYLVQVEAEKAVLSS</sequence>
<proteinExistence type="predicted"/>
<dbReference type="SUPFAM" id="SSF48371">
    <property type="entry name" value="ARM repeat"/>
    <property type="match status" value="1"/>
</dbReference>
<dbReference type="GO" id="GO:0016491">
    <property type="term" value="F:oxidoreductase activity"/>
    <property type="evidence" value="ECO:0007669"/>
    <property type="project" value="TreeGrafter"/>
</dbReference>
<name>A0A897N4E7_9EURY</name>
<protein>
    <submittedName>
        <fullName evidence="2">HEAT repeats containing protein</fullName>
    </submittedName>
</protein>
<dbReference type="Proteomes" id="UP000663525">
    <property type="component" value="Chromosome"/>
</dbReference>
<reference evidence="2" key="1">
    <citation type="submission" date="2020-11" db="EMBL/GenBank/DDBJ databases">
        <title>Carbohydrate-dependent, anaerobic sulfur respiration: A novel catabolism in halophilic archaea.</title>
        <authorList>
            <person name="Sorokin D.Y."/>
            <person name="Messina E."/>
            <person name="Smedile F."/>
            <person name="La Cono V."/>
            <person name="Hallsworth J.E."/>
            <person name="Yakimov M.M."/>
        </authorList>
    </citation>
    <scope>NUCLEOTIDE SEQUENCE</scope>
    <source>
        <strain evidence="2">HSR12-1</strain>
    </source>
</reference>
<feature type="compositionally biased region" description="Basic and acidic residues" evidence="1">
    <location>
        <begin position="74"/>
        <end position="87"/>
    </location>
</feature>
<dbReference type="SMART" id="SM00567">
    <property type="entry name" value="EZ_HEAT"/>
    <property type="match status" value="4"/>
</dbReference>
<dbReference type="EMBL" id="CP064787">
    <property type="protein sequence ID" value="QSG06133.1"/>
    <property type="molecule type" value="Genomic_DNA"/>
</dbReference>
<dbReference type="Gene3D" id="1.25.10.10">
    <property type="entry name" value="Leucine-rich Repeat Variant"/>
    <property type="match status" value="1"/>
</dbReference>
<dbReference type="InterPro" id="IPR016024">
    <property type="entry name" value="ARM-type_fold"/>
</dbReference>
<evidence type="ECO:0000256" key="1">
    <source>
        <dbReference type="SAM" id="MobiDB-lite"/>
    </source>
</evidence>
<dbReference type="GeneID" id="68855385"/>
<dbReference type="InterPro" id="IPR011989">
    <property type="entry name" value="ARM-like"/>
</dbReference>
<evidence type="ECO:0000313" key="2">
    <source>
        <dbReference type="EMBL" id="QSG06133.1"/>
    </source>
</evidence>
<evidence type="ECO:0000313" key="3">
    <source>
        <dbReference type="Proteomes" id="UP000663525"/>
    </source>
</evidence>
<feature type="compositionally biased region" description="Acidic residues" evidence="1">
    <location>
        <begin position="58"/>
        <end position="71"/>
    </location>
</feature>
<dbReference type="InterPro" id="IPR004155">
    <property type="entry name" value="PBS_lyase_HEAT"/>
</dbReference>
<dbReference type="RefSeq" id="WP_229112548.1">
    <property type="nucleotide sequence ID" value="NZ_CP064787.1"/>
</dbReference>
<feature type="region of interest" description="Disordered" evidence="1">
    <location>
        <begin position="52"/>
        <end position="90"/>
    </location>
</feature>
<organism evidence="2 3">
    <name type="scientific">Halapricum desulfuricans</name>
    <dbReference type="NCBI Taxonomy" id="2841257"/>
    <lineage>
        <taxon>Archaea</taxon>
        <taxon>Methanobacteriati</taxon>
        <taxon>Methanobacteriota</taxon>
        <taxon>Stenosarchaea group</taxon>
        <taxon>Halobacteria</taxon>
        <taxon>Halobacteriales</taxon>
        <taxon>Haloarculaceae</taxon>
        <taxon>Halapricum</taxon>
    </lineage>
</organism>
<dbReference type="AlphaFoldDB" id="A0A897N4E7"/>
<gene>
    <name evidence="2" type="ORF">HSR121_1798</name>
</gene>
<dbReference type="PANTHER" id="PTHR12697:SF5">
    <property type="entry name" value="DEOXYHYPUSINE HYDROXYLASE"/>
    <property type="match status" value="1"/>
</dbReference>
<dbReference type="PANTHER" id="PTHR12697">
    <property type="entry name" value="PBS LYASE HEAT-LIKE PROTEIN"/>
    <property type="match status" value="1"/>
</dbReference>